<dbReference type="Pfam" id="PF10588">
    <property type="entry name" value="NADH-G_4Fe-4S_3"/>
    <property type="match status" value="1"/>
</dbReference>
<keyword evidence="7" id="KW-1278">Translocase</keyword>
<keyword evidence="5" id="KW-0001">2Fe-2S</keyword>
<keyword evidence="8" id="KW-0408">Iron</keyword>
<dbReference type="FunFam" id="3.10.20.740:FF:000004">
    <property type="entry name" value="NADH-quinone oxidoreductase"/>
    <property type="match status" value="1"/>
</dbReference>
<dbReference type="GO" id="GO:0046872">
    <property type="term" value="F:metal ion binding"/>
    <property type="evidence" value="ECO:0007669"/>
    <property type="project" value="UniProtKB-KW"/>
</dbReference>
<dbReference type="SUPFAM" id="SSF54292">
    <property type="entry name" value="2Fe-2S ferredoxin-like"/>
    <property type="match status" value="1"/>
</dbReference>
<comment type="subcellular location">
    <subcellularLocation>
        <location evidence="2">Membrane</location>
    </subcellularLocation>
</comment>
<gene>
    <name evidence="15" type="ORF">DEH84_12675</name>
</gene>
<dbReference type="AlphaFoldDB" id="A0A2U8FTG1"/>
<accession>A0A2U8FTG1</accession>
<dbReference type="Pfam" id="PF13510">
    <property type="entry name" value="Fer2_4"/>
    <property type="match status" value="1"/>
</dbReference>
<dbReference type="GO" id="GO:0016491">
    <property type="term" value="F:oxidoreductase activity"/>
    <property type="evidence" value="ECO:0007669"/>
    <property type="project" value="InterPro"/>
</dbReference>
<dbReference type="GO" id="GO:0051537">
    <property type="term" value="F:2 iron, 2 sulfur cluster binding"/>
    <property type="evidence" value="ECO:0007669"/>
    <property type="project" value="UniProtKB-KW"/>
</dbReference>
<sequence length="246" mass="26376">MNTQPHPAEAAAATFVLDGRSIPFTPGQTVMQAATAAGVYVPHLCHHAEFEPVGNCKVCSMQLDTSAGPRMVTACTLPAREGLVLHSETPAVQHDRQRLVQMLFVEGNHHCPFCEKSGACHLQAVAYHVGMVDTHFVHAYPPQSVDASHPDVWLDRNRCILCELCVRASREIDGKNVFAVGGRGAHTTLLVNSASGLLKDSAVAATDRALSICPVGALMPKRQGFAMPIGARPYDHADIAERPADT</sequence>
<proteinExistence type="inferred from homology"/>
<dbReference type="Proteomes" id="UP000244892">
    <property type="component" value="Chromosome"/>
</dbReference>
<keyword evidence="16" id="KW-1185">Reference proteome</keyword>
<evidence type="ECO:0000256" key="7">
    <source>
        <dbReference type="ARBA" id="ARBA00022967"/>
    </source>
</evidence>
<evidence type="ECO:0000256" key="3">
    <source>
        <dbReference type="ARBA" id="ARBA00005404"/>
    </source>
</evidence>
<dbReference type="GO" id="GO:0008137">
    <property type="term" value="F:NADH dehydrogenase (ubiquinone) activity"/>
    <property type="evidence" value="ECO:0007669"/>
    <property type="project" value="InterPro"/>
</dbReference>
<evidence type="ECO:0000256" key="8">
    <source>
        <dbReference type="ARBA" id="ARBA00023004"/>
    </source>
</evidence>
<dbReference type="Gene3D" id="3.30.70.20">
    <property type="match status" value="1"/>
</dbReference>
<dbReference type="KEGG" id="aon:DEH84_12675"/>
<keyword evidence="4" id="KW-0004">4Fe-4S</keyword>
<evidence type="ECO:0000259" key="13">
    <source>
        <dbReference type="PROSITE" id="PS51085"/>
    </source>
</evidence>
<dbReference type="OrthoDB" id="9810782at2"/>
<evidence type="ECO:0000313" key="15">
    <source>
        <dbReference type="EMBL" id="AWI54177.1"/>
    </source>
</evidence>
<evidence type="ECO:0000256" key="4">
    <source>
        <dbReference type="ARBA" id="ARBA00022485"/>
    </source>
</evidence>
<dbReference type="InterPro" id="IPR036010">
    <property type="entry name" value="2Fe-2S_ferredoxin-like_sf"/>
</dbReference>
<evidence type="ECO:0000256" key="6">
    <source>
        <dbReference type="ARBA" id="ARBA00022723"/>
    </source>
</evidence>
<evidence type="ECO:0000259" key="14">
    <source>
        <dbReference type="PROSITE" id="PS51839"/>
    </source>
</evidence>
<keyword evidence="9" id="KW-0411">Iron-sulfur</keyword>
<protein>
    <submittedName>
        <fullName evidence="15">NADP oxidoreductase</fullName>
    </submittedName>
</protein>
<name>A0A2U8FTG1_9BURK</name>
<dbReference type="PROSITE" id="PS51839">
    <property type="entry name" value="4FE4S_HC3"/>
    <property type="match status" value="1"/>
</dbReference>
<dbReference type="InterPro" id="IPR019574">
    <property type="entry name" value="NADH_UbQ_OxRdtase_Gsu_4Fe4S-bd"/>
</dbReference>
<dbReference type="GO" id="GO:0051539">
    <property type="term" value="F:4 iron, 4 sulfur cluster binding"/>
    <property type="evidence" value="ECO:0007669"/>
    <property type="project" value="UniProtKB-KW"/>
</dbReference>
<feature type="domain" description="2Fe-2S ferredoxin-type" evidence="13">
    <location>
        <begin position="11"/>
        <end position="91"/>
    </location>
</feature>
<evidence type="ECO:0000313" key="16">
    <source>
        <dbReference type="Proteomes" id="UP000244892"/>
    </source>
</evidence>
<dbReference type="InterPro" id="IPR000283">
    <property type="entry name" value="NADH_UbQ_OxRdtase_75kDa_su_CS"/>
</dbReference>
<dbReference type="Gene3D" id="3.10.20.740">
    <property type="match status" value="1"/>
</dbReference>
<evidence type="ECO:0000256" key="5">
    <source>
        <dbReference type="ARBA" id="ARBA00022714"/>
    </source>
</evidence>
<evidence type="ECO:0000256" key="9">
    <source>
        <dbReference type="ARBA" id="ARBA00023014"/>
    </source>
</evidence>
<dbReference type="Pfam" id="PF13459">
    <property type="entry name" value="Fer4_15"/>
    <property type="match status" value="1"/>
</dbReference>
<dbReference type="PROSITE" id="PS00642">
    <property type="entry name" value="COMPLEX1_75K_2"/>
    <property type="match status" value="1"/>
</dbReference>
<dbReference type="PIRSF" id="PIRSF000309">
    <property type="entry name" value="NAD_red_hyd_HoxU"/>
    <property type="match status" value="1"/>
</dbReference>
<evidence type="ECO:0000256" key="12">
    <source>
        <dbReference type="ARBA" id="ARBA00034078"/>
    </source>
</evidence>
<keyword evidence="6" id="KW-0479">Metal-binding</keyword>
<dbReference type="PROSITE" id="PS51085">
    <property type="entry name" value="2FE2S_FER_2"/>
    <property type="match status" value="1"/>
</dbReference>
<organism evidence="15 16">
    <name type="scientific">Aquabacterium olei</name>
    <dbReference type="NCBI Taxonomy" id="1296669"/>
    <lineage>
        <taxon>Bacteria</taxon>
        <taxon>Pseudomonadati</taxon>
        <taxon>Pseudomonadota</taxon>
        <taxon>Betaproteobacteria</taxon>
        <taxon>Burkholderiales</taxon>
        <taxon>Aquabacterium</taxon>
    </lineage>
</organism>
<comment type="cofactor">
    <cofactor evidence="12">
        <name>[2Fe-2S] cluster</name>
        <dbReference type="ChEBI" id="CHEBI:190135"/>
    </cofactor>
</comment>
<dbReference type="RefSeq" id="WP_109037173.1">
    <property type="nucleotide sequence ID" value="NZ_CP029210.1"/>
</dbReference>
<evidence type="ECO:0000256" key="11">
    <source>
        <dbReference type="ARBA" id="ARBA00023136"/>
    </source>
</evidence>
<dbReference type="GO" id="GO:0016020">
    <property type="term" value="C:membrane"/>
    <property type="evidence" value="ECO:0007669"/>
    <property type="project" value="UniProtKB-SubCell"/>
</dbReference>
<dbReference type="CDD" id="cd00207">
    <property type="entry name" value="fer2"/>
    <property type="match status" value="1"/>
</dbReference>
<reference evidence="15 16" key="1">
    <citation type="submission" date="2018-05" db="EMBL/GenBank/DDBJ databases">
        <title>complete genome sequence of Aquabacterium olei NBRC 110486.</title>
        <authorList>
            <person name="Tang B."/>
            <person name="Chang J."/>
            <person name="Zhang L."/>
            <person name="Yang H."/>
        </authorList>
    </citation>
    <scope>NUCLEOTIDE SEQUENCE [LARGE SCALE GENOMIC DNA]</scope>
    <source>
        <strain evidence="15 16">NBRC 110486</strain>
    </source>
</reference>
<dbReference type="InterPro" id="IPR001041">
    <property type="entry name" value="2Fe-2S_ferredoxin-type"/>
</dbReference>
<dbReference type="SMART" id="SM00929">
    <property type="entry name" value="NADH-G_4Fe-4S_3"/>
    <property type="match status" value="1"/>
</dbReference>
<dbReference type="SUPFAM" id="SSF54862">
    <property type="entry name" value="4Fe-4S ferredoxins"/>
    <property type="match status" value="1"/>
</dbReference>
<evidence type="ECO:0000256" key="2">
    <source>
        <dbReference type="ARBA" id="ARBA00004370"/>
    </source>
</evidence>
<feature type="domain" description="4Fe-4S His(Cys)3-ligated-type" evidence="14">
    <location>
        <begin position="91"/>
        <end position="130"/>
    </location>
</feature>
<evidence type="ECO:0000256" key="1">
    <source>
        <dbReference type="ARBA" id="ARBA00001966"/>
    </source>
</evidence>
<evidence type="ECO:0000256" key="10">
    <source>
        <dbReference type="ARBA" id="ARBA00023027"/>
    </source>
</evidence>
<dbReference type="InterPro" id="IPR016214">
    <property type="entry name" value="NAD-red_Hydgase_HoxS_gsu"/>
</dbReference>
<comment type="similarity">
    <text evidence="3">Belongs to the complex I 75 kDa subunit family.</text>
</comment>
<dbReference type="EMBL" id="CP029210">
    <property type="protein sequence ID" value="AWI54177.1"/>
    <property type="molecule type" value="Genomic_DNA"/>
</dbReference>
<keyword evidence="10" id="KW-0520">NAD</keyword>
<comment type="cofactor">
    <cofactor evidence="1">
        <name>[4Fe-4S] cluster</name>
        <dbReference type="ChEBI" id="CHEBI:49883"/>
    </cofactor>
</comment>
<dbReference type="GO" id="GO:0042773">
    <property type="term" value="P:ATP synthesis coupled electron transport"/>
    <property type="evidence" value="ECO:0007669"/>
    <property type="project" value="InterPro"/>
</dbReference>
<keyword evidence="11" id="KW-0472">Membrane</keyword>